<dbReference type="PANTHER" id="PTHR42946:SF1">
    <property type="entry name" value="PHOSPHOGLUCOMUTASE (ALPHA-D-GLUCOSE-1,6-BISPHOSPHATE-DEPENDENT)"/>
    <property type="match status" value="1"/>
</dbReference>
<feature type="binding site" evidence="9">
    <location>
        <position position="242"/>
    </location>
    <ligand>
        <name>Mg(2+)</name>
        <dbReference type="ChEBI" id="CHEBI:18420"/>
    </ligand>
</feature>
<feature type="binding site" description="via phosphate group" evidence="9">
    <location>
        <position position="100"/>
    </location>
    <ligand>
        <name>Mg(2+)</name>
        <dbReference type="ChEBI" id="CHEBI:18420"/>
    </ligand>
</feature>
<evidence type="ECO:0000256" key="6">
    <source>
        <dbReference type="ARBA" id="ARBA00050364"/>
    </source>
</evidence>
<dbReference type="OrthoDB" id="9806956at2"/>
<dbReference type="SUPFAM" id="SSF55957">
    <property type="entry name" value="Phosphoglucomutase, C-terminal domain"/>
    <property type="match status" value="1"/>
</dbReference>
<evidence type="ECO:0000256" key="10">
    <source>
        <dbReference type="RuleBase" id="RU004326"/>
    </source>
</evidence>
<dbReference type="InterPro" id="IPR016055">
    <property type="entry name" value="A-D-PHexomutase_a/b/a-I/II/III"/>
</dbReference>
<evidence type="ECO:0000313" key="17">
    <source>
        <dbReference type="Proteomes" id="UP000184052"/>
    </source>
</evidence>
<comment type="similarity">
    <text evidence="1 9 10">Belongs to the phosphohexose mutase family.</text>
</comment>
<dbReference type="EMBL" id="FQZL01000026">
    <property type="protein sequence ID" value="SHJ58262.1"/>
    <property type="molecule type" value="Genomic_DNA"/>
</dbReference>
<feature type="domain" description="Alpha-D-phosphohexomutase alpha/beta/alpha" evidence="13">
    <location>
        <begin position="3"/>
        <end position="134"/>
    </location>
</feature>
<dbReference type="InterPro" id="IPR006352">
    <property type="entry name" value="GlmM_bact"/>
</dbReference>
<dbReference type="Pfam" id="PF00408">
    <property type="entry name" value="PGM_PMM_IV"/>
    <property type="match status" value="1"/>
</dbReference>
<dbReference type="InterPro" id="IPR005845">
    <property type="entry name" value="A-D-PHexomutase_a/b/a-II"/>
</dbReference>
<keyword evidence="2 9" id="KW-0597">Phosphoprotein</keyword>
<feature type="binding site" evidence="9">
    <location>
        <position position="244"/>
    </location>
    <ligand>
        <name>Mg(2+)</name>
        <dbReference type="ChEBI" id="CHEBI:18420"/>
    </ligand>
</feature>
<keyword evidence="3 9" id="KW-0479">Metal-binding</keyword>
<dbReference type="SUPFAM" id="SSF53738">
    <property type="entry name" value="Phosphoglucomutase, first 3 domains"/>
    <property type="match status" value="3"/>
</dbReference>
<dbReference type="Pfam" id="PF02880">
    <property type="entry name" value="PGM_PMM_III"/>
    <property type="match status" value="1"/>
</dbReference>
<dbReference type="InterPro" id="IPR005843">
    <property type="entry name" value="A-D-PHexomutase_C"/>
</dbReference>
<evidence type="ECO:0000259" key="14">
    <source>
        <dbReference type="Pfam" id="PF02879"/>
    </source>
</evidence>
<dbReference type="GO" id="GO:0008966">
    <property type="term" value="F:phosphoglucosamine mutase activity"/>
    <property type="evidence" value="ECO:0007669"/>
    <property type="project" value="UniProtKB-UniRule"/>
</dbReference>
<accession>A0A1M6KHB0</accession>
<dbReference type="Pfam" id="PF02878">
    <property type="entry name" value="PGM_PMM_I"/>
    <property type="match status" value="1"/>
</dbReference>
<dbReference type="InterPro" id="IPR050060">
    <property type="entry name" value="Phosphoglucosamine_mutase"/>
</dbReference>
<dbReference type="NCBIfam" id="NF008139">
    <property type="entry name" value="PRK10887.1"/>
    <property type="match status" value="1"/>
</dbReference>
<dbReference type="PROSITE" id="PS00710">
    <property type="entry name" value="PGM_PMM"/>
    <property type="match status" value="1"/>
</dbReference>
<comment type="function">
    <text evidence="9 11">Catalyzes the conversion of glucosamine-6-phosphate to glucosamine-1-phosphate.</text>
</comment>
<evidence type="ECO:0000256" key="9">
    <source>
        <dbReference type="HAMAP-Rule" id="MF_01554"/>
    </source>
</evidence>
<feature type="modified residue" description="Phosphoserine" evidence="9">
    <location>
        <position position="100"/>
    </location>
</feature>
<dbReference type="GO" id="GO:0005975">
    <property type="term" value="P:carbohydrate metabolic process"/>
    <property type="evidence" value="ECO:0007669"/>
    <property type="project" value="InterPro"/>
</dbReference>
<dbReference type="NCBIfam" id="TIGR01455">
    <property type="entry name" value="glmM"/>
    <property type="match status" value="1"/>
</dbReference>
<comment type="PTM">
    <text evidence="9">Activated by phosphorylation.</text>
</comment>
<evidence type="ECO:0000313" key="16">
    <source>
        <dbReference type="EMBL" id="SHJ58262.1"/>
    </source>
</evidence>
<feature type="domain" description="Alpha-D-phosphohexomutase alpha/beta/alpha" evidence="14">
    <location>
        <begin position="158"/>
        <end position="253"/>
    </location>
</feature>
<organism evidence="16 17">
    <name type="scientific">Dethiosulfatibacter aminovorans DSM 17477</name>
    <dbReference type="NCBI Taxonomy" id="1121476"/>
    <lineage>
        <taxon>Bacteria</taxon>
        <taxon>Bacillati</taxon>
        <taxon>Bacillota</taxon>
        <taxon>Tissierellia</taxon>
        <taxon>Dethiosulfatibacter</taxon>
    </lineage>
</organism>
<evidence type="ECO:0000256" key="11">
    <source>
        <dbReference type="RuleBase" id="RU004327"/>
    </source>
</evidence>
<evidence type="ECO:0000256" key="5">
    <source>
        <dbReference type="ARBA" id="ARBA00023235"/>
    </source>
</evidence>
<proteinExistence type="inferred from homology"/>
<dbReference type="PRINTS" id="PR00509">
    <property type="entry name" value="PGMPMM"/>
</dbReference>
<evidence type="ECO:0000256" key="1">
    <source>
        <dbReference type="ARBA" id="ARBA00010231"/>
    </source>
</evidence>
<dbReference type="FunFam" id="3.40.120.10:FF:000001">
    <property type="entry name" value="Phosphoglucosamine mutase"/>
    <property type="match status" value="1"/>
</dbReference>
<comment type="catalytic activity">
    <reaction evidence="6 9 11">
        <text>alpha-D-glucosamine 1-phosphate = D-glucosamine 6-phosphate</text>
        <dbReference type="Rhea" id="RHEA:23424"/>
        <dbReference type="ChEBI" id="CHEBI:58516"/>
        <dbReference type="ChEBI" id="CHEBI:58725"/>
        <dbReference type="EC" id="5.4.2.10"/>
    </reaction>
</comment>
<gene>
    <name evidence="9" type="primary">glmM</name>
    <name evidence="16" type="ORF">SAMN02745751_02889</name>
</gene>
<dbReference type="AlphaFoldDB" id="A0A1M6KHB0"/>
<dbReference type="Proteomes" id="UP000184052">
    <property type="component" value="Unassembled WGS sequence"/>
</dbReference>
<evidence type="ECO:0000259" key="15">
    <source>
        <dbReference type="Pfam" id="PF02880"/>
    </source>
</evidence>
<dbReference type="Gene3D" id="3.40.120.10">
    <property type="entry name" value="Alpha-D-Glucose-1,6-Bisphosphate, subunit A, domain 3"/>
    <property type="match status" value="3"/>
</dbReference>
<dbReference type="GO" id="GO:0000287">
    <property type="term" value="F:magnesium ion binding"/>
    <property type="evidence" value="ECO:0007669"/>
    <property type="project" value="UniProtKB-UniRule"/>
</dbReference>
<evidence type="ECO:0000256" key="2">
    <source>
        <dbReference type="ARBA" id="ARBA00022553"/>
    </source>
</evidence>
<dbReference type="CDD" id="cd05802">
    <property type="entry name" value="GlmM"/>
    <property type="match status" value="1"/>
</dbReference>
<evidence type="ECO:0000256" key="3">
    <source>
        <dbReference type="ARBA" id="ARBA00022723"/>
    </source>
</evidence>
<evidence type="ECO:0000259" key="13">
    <source>
        <dbReference type="Pfam" id="PF02878"/>
    </source>
</evidence>
<evidence type="ECO:0000256" key="4">
    <source>
        <dbReference type="ARBA" id="ARBA00022842"/>
    </source>
</evidence>
<dbReference type="InterPro" id="IPR016066">
    <property type="entry name" value="A-D-PHexomutase_CS"/>
</dbReference>
<comment type="cofactor">
    <cofactor evidence="9">
        <name>Mg(2+)</name>
        <dbReference type="ChEBI" id="CHEBI:18420"/>
    </cofactor>
    <text evidence="9">Binds 1 Mg(2+) ion per subunit.</text>
</comment>
<protein>
    <recommendedName>
        <fullName evidence="8 9">Phosphoglucosamine mutase</fullName>
        <ecNumber evidence="7 9">5.4.2.10</ecNumber>
    </recommendedName>
</protein>
<dbReference type="GO" id="GO:0004615">
    <property type="term" value="F:phosphomannomutase activity"/>
    <property type="evidence" value="ECO:0007669"/>
    <property type="project" value="TreeGrafter"/>
</dbReference>
<dbReference type="PANTHER" id="PTHR42946">
    <property type="entry name" value="PHOSPHOHEXOSE MUTASE"/>
    <property type="match status" value="1"/>
</dbReference>
<dbReference type="GO" id="GO:0006048">
    <property type="term" value="P:UDP-N-acetylglucosamine biosynthetic process"/>
    <property type="evidence" value="ECO:0007669"/>
    <property type="project" value="TreeGrafter"/>
</dbReference>
<name>A0A1M6KHB0_9FIRM</name>
<evidence type="ECO:0000259" key="12">
    <source>
        <dbReference type="Pfam" id="PF00408"/>
    </source>
</evidence>
<dbReference type="InterPro" id="IPR005846">
    <property type="entry name" value="A-D-PHexomutase_a/b/a-III"/>
</dbReference>
<dbReference type="RefSeq" id="WP_073050277.1">
    <property type="nucleotide sequence ID" value="NZ_FQZL01000026.1"/>
</dbReference>
<dbReference type="Pfam" id="PF02879">
    <property type="entry name" value="PGM_PMM_II"/>
    <property type="match status" value="1"/>
</dbReference>
<dbReference type="GO" id="GO:0009252">
    <property type="term" value="P:peptidoglycan biosynthetic process"/>
    <property type="evidence" value="ECO:0007669"/>
    <property type="project" value="TreeGrafter"/>
</dbReference>
<sequence>MGKLFGTDGVRGIANTELSCELAYKIGRTGGYILTKGKDRPKIVIGMDTRISGSMLEGAVSAGLNSAGIDVLYAGLLPTPAVACLIRELDADGGIMISASHNPVEYNGIKFFDSKGFKLPDEMEEEIENIILEGSDIGYYPVDFHVGRKIELDDPGKIYMDFLEKTVKADFSGLKIAMDCGNGAAYRVAPELIFKLGAEVYVINKQPNGININVNSGSTHPEVIQQLVRDTGADIGLSFDGDADRLIAVDEKGNIIDGDHIMAVCGTYLKDRNKLQNNTIVGTVMSNMGLDLCLDKKDISVVKTQVGDRYVIEEMKKSGHVLGGEQSGHIIFLEHNTTGDGLLTALQLIEAVREQKKPLSELSSIMTTMPQVLINAKVENSNKHSYMEDSVIEDSIKKLEEEFHGAGRVLIRPSGTEPLVRVMIEGENEEDIRKKASELALLIENRLG</sequence>
<evidence type="ECO:0000256" key="8">
    <source>
        <dbReference type="ARBA" id="ARBA00068193"/>
    </source>
</evidence>
<dbReference type="STRING" id="1121476.SAMN02745751_02889"/>
<keyword evidence="4 9" id="KW-0460">Magnesium</keyword>
<dbReference type="GO" id="GO:0005829">
    <property type="term" value="C:cytosol"/>
    <property type="evidence" value="ECO:0007669"/>
    <property type="project" value="TreeGrafter"/>
</dbReference>
<dbReference type="InterPro" id="IPR005844">
    <property type="entry name" value="A-D-PHexomutase_a/b/a-I"/>
</dbReference>
<feature type="domain" description="Alpha-D-phosphohexomutase alpha/beta/alpha" evidence="15">
    <location>
        <begin position="257"/>
        <end position="366"/>
    </location>
</feature>
<feature type="binding site" evidence="9">
    <location>
        <position position="240"/>
    </location>
    <ligand>
        <name>Mg(2+)</name>
        <dbReference type="ChEBI" id="CHEBI:18420"/>
    </ligand>
</feature>
<feature type="domain" description="Alpha-D-phosphohexomutase C-terminal" evidence="12">
    <location>
        <begin position="373"/>
        <end position="440"/>
    </location>
</feature>
<keyword evidence="5 9" id="KW-0413">Isomerase</keyword>
<dbReference type="FunFam" id="3.40.120.10:FF:000002">
    <property type="entry name" value="Phosphoglucosamine mutase"/>
    <property type="match status" value="1"/>
</dbReference>
<dbReference type="HAMAP" id="MF_01554_B">
    <property type="entry name" value="GlmM_B"/>
    <property type="match status" value="1"/>
</dbReference>
<keyword evidence="17" id="KW-1185">Reference proteome</keyword>
<dbReference type="FunFam" id="3.30.310.50:FF:000001">
    <property type="entry name" value="Phosphoglucosamine mutase"/>
    <property type="match status" value="1"/>
</dbReference>
<dbReference type="InterPro" id="IPR036900">
    <property type="entry name" value="A-D-PHexomutase_C_sf"/>
</dbReference>
<dbReference type="InterPro" id="IPR005841">
    <property type="entry name" value="Alpha-D-phosphohexomutase_SF"/>
</dbReference>
<dbReference type="Gene3D" id="3.30.310.50">
    <property type="entry name" value="Alpha-D-phosphohexomutase, C-terminal domain"/>
    <property type="match status" value="1"/>
</dbReference>
<evidence type="ECO:0000256" key="7">
    <source>
        <dbReference type="ARBA" id="ARBA00066330"/>
    </source>
</evidence>
<reference evidence="16 17" key="1">
    <citation type="submission" date="2016-11" db="EMBL/GenBank/DDBJ databases">
        <authorList>
            <person name="Jaros S."/>
            <person name="Januszkiewicz K."/>
            <person name="Wedrychowicz H."/>
        </authorList>
    </citation>
    <scope>NUCLEOTIDE SEQUENCE [LARGE SCALE GENOMIC DNA]</scope>
    <source>
        <strain evidence="16 17">DSM 17477</strain>
    </source>
</reference>
<dbReference type="EC" id="5.4.2.10" evidence="7 9"/>
<feature type="active site" description="Phosphoserine intermediate" evidence="9">
    <location>
        <position position="100"/>
    </location>
</feature>